<feature type="domain" description="LTD" evidence="3">
    <location>
        <begin position="9"/>
        <end position="161"/>
    </location>
</feature>
<dbReference type="InterPro" id="IPR026444">
    <property type="entry name" value="Secre_tail"/>
</dbReference>
<reference evidence="4 5" key="1">
    <citation type="submission" date="2019-06" db="EMBL/GenBank/DDBJ databases">
        <title>Flavobacterium sp. MaA-Y11 from geoumgang.</title>
        <authorList>
            <person name="Jeong S."/>
        </authorList>
    </citation>
    <scope>NUCLEOTIDE SEQUENCE [LARGE SCALE GENOMIC DNA]</scope>
    <source>
        <strain evidence="4 5">MaA-Y11</strain>
    </source>
</reference>
<dbReference type="AlphaFoldDB" id="A0A501Q638"/>
<evidence type="ECO:0000313" key="4">
    <source>
        <dbReference type="EMBL" id="TPD68399.1"/>
    </source>
</evidence>
<keyword evidence="1 2" id="KW-0732">Signal</keyword>
<gene>
    <name evidence="4" type="ORF">FJA49_10055</name>
</gene>
<evidence type="ECO:0000313" key="5">
    <source>
        <dbReference type="Proteomes" id="UP000319175"/>
    </source>
</evidence>
<evidence type="ECO:0000256" key="2">
    <source>
        <dbReference type="SAM" id="SignalP"/>
    </source>
</evidence>
<organism evidence="4 5">
    <name type="scientific">Flavobacterium microcysteis</name>
    <dbReference type="NCBI Taxonomy" id="2596891"/>
    <lineage>
        <taxon>Bacteria</taxon>
        <taxon>Pseudomonadati</taxon>
        <taxon>Bacteroidota</taxon>
        <taxon>Flavobacteriia</taxon>
        <taxon>Flavobacteriales</taxon>
        <taxon>Flavobacteriaceae</taxon>
        <taxon>Flavobacterium</taxon>
    </lineage>
</organism>
<sequence length="297" mass="30409">MKKLYILLSVAFVSVSASAQVVISQVYGGGGNNGAVYTNDFIELYNRGTAPQSLNGWSVQYASAAGTSWAVQTLPNVTIQPGKYYLIQQAAGTTPVLALPTPDLDGVTCGCTVSGGASPAPIPGFAMAGTNGKVILVNTTVAEATANPTGSQIIDKVGYGSANGFEGSAATAVLTNSTAAIRNNNGCADTNDNAADFTVAAPAPRNSATAANTCSLGVKDNDIAGLKVYPNPVTNGKLFITTDSNVEKTVAIYDVLGKQVVNTKATDFVSVSNLKGGVYIVKITEEGKTATRKLVIK</sequence>
<dbReference type="EMBL" id="VFJE01000054">
    <property type="protein sequence ID" value="TPD68399.1"/>
    <property type="molecule type" value="Genomic_DNA"/>
</dbReference>
<dbReference type="Pfam" id="PF18962">
    <property type="entry name" value="Por_Secre_tail"/>
    <property type="match status" value="1"/>
</dbReference>
<comment type="caution">
    <text evidence="4">The sequence shown here is derived from an EMBL/GenBank/DDBJ whole genome shotgun (WGS) entry which is preliminary data.</text>
</comment>
<feature type="chain" id="PRO_5021382325" evidence="2">
    <location>
        <begin position="20"/>
        <end position="297"/>
    </location>
</feature>
<proteinExistence type="predicted"/>
<dbReference type="PROSITE" id="PS51841">
    <property type="entry name" value="LTD"/>
    <property type="match status" value="1"/>
</dbReference>
<dbReference type="InterPro" id="IPR001322">
    <property type="entry name" value="Lamin_tail_dom"/>
</dbReference>
<accession>A0A501Q638</accession>
<reference evidence="4 5" key="2">
    <citation type="submission" date="2019-06" db="EMBL/GenBank/DDBJ databases">
        <authorList>
            <person name="Seo Y."/>
        </authorList>
    </citation>
    <scope>NUCLEOTIDE SEQUENCE [LARGE SCALE GENOMIC DNA]</scope>
    <source>
        <strain evidence="4 5">MaA-Y11</strain>
    </source>
</reference>
<evidence type="ECO:0000256" key="1">
    <source>
        <dbReference type="ARBA" id="ARBA00022729"/>
    </source>
</evidence>
<evidence type="ECO:0000259" key="3">
    <source>
        <dbReference type="PROSITE" id="PS51841"/>
    </source>
</evidence>
<feature type="signal peptide" evidence="2">
    <location>
        <begin position="1"/>
        <end position="19"/>
    </location>
</feature>
<dbReference type="NCBIfam" id="TIGR04183">
    <property type="entry name" value="Por_Secre_tail"/>
    <property type="match status" value="1"/>
</dbReference>
<dbReference type="SUPFAM" id="SSF74853">
    <property type="entry name" value="Lamin A/C globular tail domain"/>
    <property type="match status" value="1"/>
</dbReference>
<dbReference type="InterPro" id="IPR036415">
    <property type="entry name" value="Lamin_tail_dom_sf"/>
</dbReference>
<dbReference type="Gene3D" id="2.60.40.1260">
    <property type="entry name" value="Lamin Tail domain"/>
    <property type="match status" value="1"/>
</dbReference>
<protein>
    <submittedName>
        <fullName evidence="4">T9SS type A sorting domain-containing protein</fullName>
    </submittedName>
</protein>
<dbReference type="Proteomes" id="UP000319175">
    <property type="component" value="Unassembled WGS sequence"/>
</dbReference>
<keyword evidence="5" id="KW-1185">Reference proteome</keyword>
<name>A0A501Q638_9FLAO</name>
<dbReference type="Pfam" id="PF00932">
    <property type="entry name" value="LTD"/>
    <property type="match status" value="1"/>
</dbReference>
<dbReference type="RefSeq" id="WP_140000845.1">
    <property type="nucleotide sequence ID" value="NZ_VFJE01000054.1"/>
</dbReference>